<dbReference type="Pfam" id="PF19419">
    <property type="entry name" value="DUF5983"/>
    <property type="match status" value="1"/>
</dbReference>
<dbReference type="EMBL" id="SSOC01000004">
    <property type="protein sequence ID" value="THF64831.1"/>
    <property type="molecule type" value="Genomic_DNA"/>
</dbReference>
<keyword evidence="3" id="KW-1185">Reference proteome</keyword>
<dbReference type="RefSeq" id="WP_136348538.1">
    <property type="nucleotide sequence ID" value="NZ_SSOC01000004.1"/>
</dbReference>
<dbReference type="Proteomes" id="UP000308430">
    <property type="component" value="Unassembled WGS sequence"/>
</dbReference>
<accession>A0A4S4AZQ0</accession>
<gene>
    <name evidence="2" type="ORF">E6C76_12395</name>
</gene>
<reference evidence="2 3" key="1">
    <citation type="submission" date="2019-04" db="EMBL/GenBank/DDBJ databases">
        <title>Azoarcus nasutitermitis sp. nov. isolated from termite nest.</title>
        <authorList>
            <person name="Lin S.-Y."/>
            <person name="Hameed A."/>
            <person name="Hsu Y.-H."/>
            <person name="Young C.-C."/>
        </authorList>
    </citation>
    <scope>NUCLEOTIDE SEQUENCE [LARGE SCALE GENOMIC DNA]</scope>
    <source>
        <strain evidence="2 3">CC-YHH838</strain>
    </source>
</reference>
<organism evidence="2 3">
    <name type="scientific">Pseudothauera nasutitermitis</name>
    <dbReference type="NCBI Taxonomy" id="2565930"/>
    <lineage>
        <taxon>Bacteria</taxon>
        <taxon>Pseudomonadati</taxon>
        <taxon>Pseudomonadota</taxon>
        <taxon>Betaproteobacteria</taxon>
        <taxon>Rhodocyclales</taxon>
        <taxon>Zoogloeaceae</taxon>
        <taxon>Pseudothauera</taxon>
    </lineage>
</organism>
<evidence type="ECO:0000313" key="2">
    <source>
        <dbReference type="EMBL" id="THF64831.1"/>
    </source>
</evidence>
<feature type="domain" description="DUF5983" evidence="1">
    <location>
        <begin position="127"/>
        <end position="238"/>
    </location>
</feature>
<proteinExistence type="predicted"/>
<dbReference type="InterPro" id="IPR046025">
    <property type="entry name" value="DUF5983"/>
</dbReference>
<name>A0A4S4AZQ0_9RHOO</name>
<dbReference type="OrthoDB" id="8557870at2"/>
<evidence type="ECO:0000259" key="1">
    <source>
        <dbReference type="Pfam" id="PF19419"/>
    </source>
</evidence>
<dbReference type="AlphaFoldDB" id="A0A4S4AZQ0"/>
<protein>
    <submittedName>
        <fullName evidence="2">ABC transporter substrate-binding protein</fullName>
    </submittedName>
</protein>
<comment type="caution">
    <text evidence="2">The sequence shown here is derived from an EMBL/GenBank/DDBJ whole genome shotgun (WGS) entry which is preliminary data.</text>
</comment>
<sequence>MSKTENPFARGYHDFEIRRVVVISYDDRHPQTFLPLHPSQAHLSDDKVAFQACVFNDDFALITEGQSVASELDALCGGSGTVQAVFHSVYGRTVERGFMHVGDSYTLEAAQEVVRNLRFETGFYSRCWEISSAHITEEAGRYLAELADIATPTRFLFIAFRIPYSPAIGVKLIATPWTDENLQMVDGTTAERLRQEHRKKGMPECLVEVLHLAALADVRMLVFDADAPVLDGLPVYDW</sequence>
<evidence type="ECO:0000313" key="3">
    <source>
        <dbReference type="Proteomes" id="UP000308430"/>
    </source>
</evidence>